<dbReference type="NCBIfam" id="TIGR00344">
    <property type="entry name" value="alaS"/>
    <property type="match status" value="1"/>
</dbReference>
<evidence type="ECO:0000256" key="4">
    <source>
        <dbReference type="ARBA" id="ARBA00022741"/>
    </source>
</evidence>
<comment type="function">
    <text evidence="9 11">Catalyzes the attachment of alanine to tRNA(Ala) in a two-step reaction: alanine is first activated by ATP to form Ala-AMP and then transferred to the acceptor end of tRNA(Ala). Also edits incorrectly charged Ser-tRNA(Ala) and Gly-tRNA(Ala) via its editing domain.</text>
</comment>
<dbReference type="InterPro" id="IPR012947">
    <property type="entry name" value="tRNA_SAD"/>
</dbReference>
<dbReference type="SUPFAM" id="SSF55186">
    <property type="entry name" value="ThrRS/AlaRS common domain"/>
    <property type="match status" value="1"/>
</dbReference>
<dbReference type="Gene3D" id="3.10.310.40">
    <property type="match status" value="1"/>
</dbReference>
<dbReference type="InterPro" id="IPR002318">
    <property type="entry name" value="Ala-tRNA-lgiase_IIc"/>
</dbReference>
<dbReference type="Gene3D" id="6.10.250.550">
    <property type="match status" value="1"/>
</dbReference>
<evidence type="ECO:0000256" key="2">
    <source>
        <dbReference type="ARBA" id="ARBA00022555"/>
    </source>
</evidence>
<dbReference type="PANTHER" id="PTHR11777:SF9">
    <property type="entry name" value="ALANINE--TRNA LIGASE, CYTOPLASMIC"/>
    <property type="match status" value="1"/>
</dbReference>
<keyword evidence="3 11" id="KW-0436">Ligase</keyword>
<evidence type="ECO:0000259" key="12">
    <source>
        <dbReference type="PROSITE" id="PS50860"/>
    </source>
</evidence>
<dbReference type="PRINTS" id="PR00980">
    <property type="entry name" value="TRNASYNTHALA"/>
</dbReference>
<evidence type="ECO:0000256" key="11">
    <source>
        <dbReference type="HAMAP-Rule" id="MF_00036"/>
    </source>
</evidence>
<evidence type="ECO:0000256" key="7">
    <source>
        <dbReference type="ARBA" id="ARBA00022917"/>
    </source>
</evidence>
<proteinExistence type="inferred from homology"/>
<dbReference type="Gene3D" id="3.30.980.10">
    <property type="entry name" value="Threonyl-trna Synthetase, Chain A, domain 2"/>
    <property type="match status" value="1"/>
</dbReference>
<keyword evidence="4 11" id="KW-0547">Nucleotide-binding</keyword>
<dbReference type="PANTHER" id="PTHR11777">
    <property type="entry name" value="ALANYL-TRNA SYNTHETASE"/>
    <property type="match status" value="1"/>
</dbReference>
<dbReference type="SUPFAM" id="SSF50447">
    <property type="entry name" value="Translation proteins"/>
    <property type="match status" value="1"/>
</dbReference>
<comment type="similarity">
    <text evidence="1 11">Belongs to the class-II aminoacyl-tRNA synthetase family.</text>
</comment>
<dbReference type="Pfam" id="PF07973">
    <property type="entry name" value="tRNA_SAD"/>
    <property type="match status" value="1"/>
</dbReference>
<name>A0ABU4HN55_9ACTN</name>
<comment type="caution">
    <text evidence="13">The sequence shown here is derived from an EMBL/GenBank/DDBJ whole genome shotgun (WGS) entry which is preliminary data.</text>
</comment>
<accession>A0ABU4HN55</accession>
<evidence type="ECO:0000256" key="10">
    <source>
        <dbReference type="ARBA" id="ARBA00048300"/>
    </source>
</evidence>
<evidence type="ECO:0000313" key="14">
    <source>
        <dbReference type="Proteomes" id="UP001284601"/>
    </source>
</evidence>
<reference evidence="14" key="1">
    <citation type="submission" date="2023-07" db="EMBL/GenBank/DDBJ databases">
        <title>Conexibacter stalactiti sp. nov., isolated from stalactites in a lava cave and emended description of the genus Conexibacter.</title>
        <authorList>
            <person name="Lee S.D."/>
        </authorList>
    </citation>
    <scope>NUCLEOTIDE SEQUENCE [LARGE SCALE GENOMIC DNA]</scope>
    <source>
        <strain evidence="14">KCTC 39840</strain>
    </source>
</reference>
<evidence type="ECO:0000256" key="3">
    <source>
        <dbReference type="ARBA" id="ARBA00022598"/>
    </source>
</evidence>
<protein>
    <recommendedName>
        <fullName evidence="11">Alanine--tRNA ligase</fullName>
        <ecNumber evidence="11">6.1.1.7</ecNumber>
    </recommendedName>
    <alternativeName>
        <fullName evidence="11">Alanyl-tRNA synthetase</fullName>
        <shortName evidence="11">AlaRS</shortName>
    </alternativeName>
</protein>
<dbReference type="SUPFAM" id="SSF55681">
    <property type="entry name" value="Class II aaRS and biotin synthetases"/>
    <property type="match status" value="1"/>
</dbReference>
<keyword evidence="14" id="KW-1185">Reference proteome</keyword>
<keyword evidence="7 11" id="KW-0648">Protein biosynthesis</keyword>
<feature type="binding site" evidence="11">
    <location>
        <position position="570"/>
    </location>
    <ligand>
        <name>Zn(2+)</name>
        <dbReference type="ChEBI" id="CHEBI:29105"/>
    </ligand>
</feature>
<keyword evidence="11" id="KW-0963">Cytoplasm</keyword>
<dbReference type="InterPro" id="IPR050058">
    <property type="entry name" value="Ala-tRNA_ligase"/>
</dbReference>
<feature type="binding site" evidence="11">
    <location>
        <position position="678"/>
    </location>
    <ligand>
        <name>Zn(2+)</name>
        <dbReference type="ChEBI" id="CHEBI:29105"/>
    </ligand>
</feature>
<evidence type="ECO:0000256" key="5">
    <source>
        <dbReference type="ARBA" id="ARBA00022840"/>
    </source>
</evidence>
<dbReference type="SUPFAM" id="SSF101353">
    <property type="entry name" value="Putative anticodon-binding domain of alanyl-tRNA synthetase (AlaRS)"/>
    <property type="match status" value="1"/>
</dbReference>
<dbReference type="HAMAP" id="MF_00036_B">
    <property type="entry name" value="Ala_tRNA_synth_B"/>
    <property type="match status" value="1"/>
</dbReference>
<comment type="domain">
    <text evidence="11">Consists of three domains; the N-terminal catalytic domain, the editing domain and the C-terminal C-Ala domain. The editing domain removes incorrectly charged amino acids, while the C-Ala domain, along with tRNA(Ala), serves as a bridge to cooperatively bring together the editing and aminoacylation centers thus stimulating deacylation of misacylated tRNAs.</text>
</comment>
<dbReference type="EMBL" id="JAWSTH010000020">
    <property type="protein sequence ID" value="MDW5594702.1"/>
    <property type="molecule type" value="Genomic_DNA"/>
</dbReference>
<comment type="cofactor">
    <cofactor evidence="11">
        <name>Zn(2+)</name>
        <dbReference type="ChEBI" id="CHEBI:29105"/>
    </cofactor>
    <text evidence="11">Binds 1 zinc ion per subunit.</text>
</comment>
<dbReference type="InterPro" id="IPR018164">
    <property type="entry name" value="Ala-tRNA-synth_IIc_N"/>
</dbReference>
<dbReference type="Gene3D" id="2.40.30.130">
    <property type="match status" value="1"/>
</dbReference>
<dbReference type="Gene3D" id="3.30.54.20">
    <property type="match status" value="1"/>
</dbReference>
<dbReference type="Gene3D" id="3.30.930.10">
    <property type="entry name" value="Bira Bifunctional Protein, Domain 2"/>
    <property type="match status" value="1"/>
</dbReference>
<dbReference type="InterPro" id="IPR018162">
    <property type="entry name" value="Ala-tRNA-ligase_IIc_anticod-bd"/>
</dbReference>
<dbReference type="Pfam" id="PF02272">
    <property type="entry name" value="DHHA1"/>
    <property type="match status" value="1"/>
</dbReference>
<keyword evidence="2 11" id="KW-0820">tRNA-binding</keyword>
<evidence type="ECO:0000256" key="9">
    <source>
        <dbReference type="ARBA" id="ARBA00024779"/>
    </source>
</evidence>
<dbReference type="RefSeq" id="WP_318597002.1">
    <property type="nucleotide sequence ID" value="NZ_JAWSTH010000020.1"/>
</dbReference>
<gene>
    <name evidence="11 13" type="primary">alaS</name>
    <name evidence="13" type="ORF">R7226_10165</name>
</gene>
<keyword evidence="11" id="KW-0479">Metal-binding</keyword>
<dbReference type="EC" id="6.1.1.7" evidence="11"/>
<dbReference type="Pfam" id="PF01411">
    <property type="entry name" value="tRNA-synt_2c"/>
    <property type="match status" value="1"/>
</dbReference>
<dbReference type="InterPro" id="IPR045864">
    <property type="entry name" value="aa-tRNA-synth_II/BPL/LPL"/>
</dbReference>
<evidence type="ECO:0000256" key="1">
    <source>
        <dbReference type="ARBA" id="ARBA00008226"/>
    </source>
</evidence>
<feature type="binding site" evidence="11">
    <location>
        <position position="674"/>
    </location>
    <ligand>
        <name>Zn(2+)</name>
        <dbReference type="ChEBI" id="CHEBI:29105"/>
    </ligand>
</feature>
<evidence type="ECO:0000313" key="13">
    <source>
        <dbReference type="EMBL" id="MDW5594702.1"/>
    </source>
</evidence>
<dbReference type="Proteomes" id="UP001284601">
    <property type="component" value="Unassembled WGS sequence"/>
</dbReference>
<dbReference type="InterPro" id="IPR018165">
    <property type="entry name" value="Ala-tRNA-synth_IIc_core"/>
</dbReference>
<dbReference type="CDD" id="cd00673">
    <property type="entry name" value="AlaRS_core"/>
    <property type="match status" value="1"/>
</dbReference>
<feature type="domain" description="Alanyl-transfer RNA synthetases family profile" evidence="12">
    <location>
        <begin position="3"/>
        <end position="717"/>
    </location>
</feature>
<organism evidence="13 14">
    <name type="scientific">Conexibacter stalactiti</name>
    <dbReference type="NCBI Taxonomy" id="1940611"/>
    <lineage>
        <taxon>Bacteria</taxon>
        <taxon>Bacillati</taxon>
        <taxon>Actinomycetota</taxon>
        <taxon>Thermoleophilia</taxon>
        <taxon>Solirubrobacterales</taxon>
        <taxon>Conexibacteraceae</taxon>
        <taxon>Conexibacter</taxon>
    </lineage>
</organism>
<dbReference type="InterPro" id="IPR023033">
    <property type="entry name" value="Ala_tRNA_ligase_euk/bac"/>
</dbReference>
<dbReference type="PROSITE" id="PS50860">
    <property type="entry name" value="AA_TRNA_LIGASE_II_ALA"/>
    <property type="match status" value="1"/>
</dbReference>
<evidence type="ECO:0000256" key="8">
    <source>
        <dbReference type="ARBA" id="ARBA00023146"/>
    </source>
</evidence>
<dbReference type="InterPro" id="IPR018163">
    <property type="entry name" value="Thr/Ala-tRNA-synth_IIc_edit"/>
</dbReference>
<feature type="binding site" evidence="11">
    <location>
        <position position="574"/>
    </location>
    <ligand>
        <name>Zn(2+)</name>
        <dbReference type="ChEBI" id="CHEBI:29105"/>
    </ligand>
</feature>
<dbReference type="SMART" id="SM00863">
    <property type="entry name" value="tRNA_SAD"/>
    <property type="match status" value="1"/>
</dbReference>
<dbReference type="InterPro" id="IPR009000">
    <property type="entry name" value="Transl_B-barrel_sf"/>
</dbReference>
<comment type="subcellular location">
    <subcellularLocation>
        <location evidence="11">Cytoplasm</location>
    </subcellularLocation>
</comment>
<keyword evidence="11" id="KW-0862">Zinc</keyword>
<keyword evidence="6 11" id="KW-0694">RNA-binding</keyword>
<evidence type="ECO:0000256" key="6">
    <source>
        <dbReference type="ARBA" id="ARBA00022884"/>
    </source>
</evidence>
<keyword evidence="5 11" id="KW-0067">ATP-binding</keyword>
<comment type="catalytic activity">
    <reaction evidence="10 11">
        <text>tRNA(Ala) + L-alanine + ATP = L-alanyl-tRNA(Ala) + AMP + diphosphate</text>
        <dbReference type="Rhea" id="RHEA:12540"/>
        <dbReference type="Rhea" id="RHEA-COMP:9657"/>
        <dbReference type="Rhea" id="RHEA-COMP:9923"/>
        <dbReference type="ChEBI" id="CHEBI:30616"/>
        <dbReference type="ChEBI" id="CHEBI:33019"/>
        <dbReference type="ChEBI" id="CHEBI:57972"/>
        <dbReference type="ChEBI" id="CHEBI:78442"/>
        <dbReference type="ChEBI" id="CHEBI:78497"/>
        <dbReference type="ChEBI" id="CHEBI:456215"/>
        <dbReference type="EC" id="6.1.1.7"/>
    </reaction>
</comment>
<dbReference type="GO" id="GO:0004813">
    <property type="term" value="F:alanine-tRNA ligase activity"/>
    <property type="evidence" value="ECO:0007669"/>
    <property type="project" value="UniProtKB-EC"/>
</dbReference>
<sequence length="887" mass="95993">MPMTSDEIRETYLSFFEARGHQRLRSAPLVPTTHDPSVLLTTAGMHPLKPYFQGIEQPPHTRLTSCQKCFRATDIENVGNTLRHLTFFEMLGNFSIGDYFKEEVIGFAWELATRGFGFREEDVWVTVFGGDEELGLGADEEAIELWLKAGVPRERIVECPRSENFWQAGPTGPCGPCSELYLDRGLEFGKEDDLPGGENERFLEFWNLVFMQFDQNPVNTLTPLPAKNIDTGLGLNRFAAILQGKESVFETDQFWPLIELGQELSGRTYGQDEETTRALRILADHSRAMTFLVADGVVPSNEDRGYILRRVMRRAIQHGRRIGIEPGFLPKFAARVEQIMGAAYPEIVEQREAIRKWLVAEEEGFGRTLEQGTRLLDDLVAQAKAQNEEGLGADDVFRLHDTFGFPIDITREIAAEHDLGVDESGFEALMDQQRANSRAGGGRSGGGQDHLRHRAQELAGASAFTSEFTGYTTTEQATTVGALEAETDGRVLVKLVESPFYAAGGGQVSDSGWVQCEDGDCRARVVDVLRVAGGADQVVVVEPEQGTLKPGEHVHAVVDRDARHATEANHTATHLLHAALRRRLGDHVRQAGSAVQPDKLRFDFTHGQALSPDELRDVEDEVNAKVLANLPVRALTTTLDEAKGLGAMALFGEKYGDVVRMVEVGDGSFSRELCGGTHVRSTAEIGLFRVLAETSSAANVRRIEAITGPAAVTLLREHDTALREAATALRATPEQVPVEVGKLRGRIKELEKAAKQGGGAGSALDLDALVASATEHDGGARVLTAVIETSDPKALPDVADRVKGKLGDAAIVLGAVADGRVHFVATVAPALVERGVRAGAIVKIAAELTGGGGGGRDTMARAGGRDPEKLTEAIDAARTAIESALAG</sequence>
<dbReference type="InterPro" id="IPR003156">
    <property type="entry name" value="DHHA1_dom"/>
</dbReference>
<keyword evidence="8 11" id="KW-0030">Aminoacyl-tRNA synthetase</keyword>